<organism evidence="4 5">
    <name type="scientific">Fasciolopsis buskii</name>
    <dbReference type="NCBI Taxonomy" id="27845"/>
    <lineage>
        <taxon>Eukaryota</taxon>
        <taxon>Metazoa</taxon>
        <taxon>Spiralia</taxon>
        <taxon>Lophotrochozoa</taxon>
        <taxon>Platyhelminthes</taxon>
        <taxon>Trematoda</taxon>
        <taxon>Digenea</taxon>
        <taxon>Plagiorchiida</taxon>
        <taxon>Echinostomata</taxon>
        <taxon>Echinostomatoidea</taxon>
        <taxon>Fasciolidae</taxon>
        <taxon>Fasciolopsis</taxon>
    </lineage>
</organism>
<keyword evidence="2" id="KW-0547">Nucleotide-binding</keyword>
<protein>
    <recommendedName>
        <fullName evidence="6">Adenylate kinase</fullName>
    </recommendedName>
</protein>
<reference evidence="4" key="1">
    <citation type="submission" date="2019-05" db="EMBL/GenBank/DDBJ databases">
        <title>Annotation for the trematode Fasciolopsis buski.</title>
        <authorList>
            <person name="Choi Y.-J."/>
        </authorList>
    </citation>
    <scope>NUCLEOTIDE SEQUENCE</scope>
    <source>
        <strain evidence="4">HT</strain>
        <tissue evidence="4">Whole worm</tissue>
    </source>
</reference>
<dbReference type="PANTHER" id="PTHR23359">
    <property type="entry name" value="NUCLEOTIDE KINASE"/>
    <property type="match status" value="1"/>
</dbReference>
<accession>A0A8E0VLW8</accession>
<keyword evidence="3" id="KW-0418">Kinase</keyword>
<dbReference type="InterPro" id="IPR000850">
    <property type="entry name" value="Adenylat/UMP-CMP_kin"/>
</dbReference>
<dbReference type="Gene3D" id="3.40.50.300">
    <property type="entry name" value="P-loop containing nucleotide triphosphate hydrolases"/>
    <property type="match status" value="6"/>
</dbReference>
<gene>
    <name evidence="4" type="ORF">FBUS_06965</name>
</gene>
<dbReference type="OrthoDB" id="439792at2759"/>
<dbReference type="GO" id="GO:0019205">
    <property type="term" value="F:nucleobase-containing compound kinase activity"/>
    <property type="evidence" value="ECO:0007669"/>
    <property type="project" value="InterPro"/>
</dbReference>
<sequence length="1522" mass="172811">MPDDKEDLISNEELRNRWEDVKIDYKDGRLYPRETYDQEYASDGLRSPIHSDFPLLDSETKERLLTRHEELAENLDLHFAFYDSQVQNKVEDFKAKYDPSSIINVDGHGSPSERFEIPDDELRARWDNLRSDYNPGISYGSTRYSIQEFPHLDEKTRDRLLVRHDVLPENLEVHLQCYSEHVEPPLNEFLSRCPPASVIRLDGSLDPNNLAESLIAAIREVIDSCGLKSSTPRSKTSPPNLTIPFEPHVETDLLSAGLLVDSAGSFDYLETPRSFPGQGPAVASNEETALESRHLPTEYKGFAGEFHLRTQYRSTPSNVSQVSEPEQTKMAATFGTIPSVPSVPSKSSETGAFARNDFGYDSSKPSTRSDVAIRVDVKPVSPGAGSSHCCCQCGAKFEKLTSELWHGRVPRFLIFGKPCTGKTALAKRMCKAWGCQLVSGTELVLRHLRERDHYGKLISQLMLSGKDLDDALMIRMLSDELNSPECLEKGFVIDDLPNYSEKSLSIEKQLEFLQSLKPGPEYIIEIEMPYEIQRARWHSVKIDMDSGILYMDSTYKLRSGARHLVPTCCVTIPNAGNSEEDREADADKLIKRFEELEESIEQNNMFYHEVVEPQLHQWFETHYGDMIITMDGDADMNEIFYMLHQKVSKILENPSIPPRMLFMDKENSFVPGSCCRRCGARYTNLEPLSDLWAENPPRIAIMGKPFTGKTTLAKHLCTQWNCQLVNASNLVQEHLRLDTPTGKRIREIFDSGADLSDNFVTSILLDKLSSPGCAESGFVLDDIPTHSEKSKTIGAQLDFIRSLVPPVDYLILIEISDAALRERWEATRIDVTDGTLYTTRMFGQVGHHPGRPGGLCTRHADFPALDEVTRNRLITRTEELPENLDRHFQFYNANVLPQVRQFAANHDPSKVVRIDGEQSSSAMLNTVIYKFNVMARNPNVPTSELFVEPKEHTIKEDTFCNCPRHRQIQNEPLEELWCDKPPRVLILGKPCTGKTTLARRLCELWKCELINASEMVRKLLEGKSALRTTILHQFVNGQDLDDQLVLDLLCEAVGSPAARDRGYILDGMPTHSEMKMSIPDQLQLIRNLPNGPDYIIEIQISNHSLRDRWEAIRIDVADGTLYSRPNYDHSSLATANGRRTRHPDFPTIDEHTKNRLLTRHEELDENLDRHFEFYTNKMEGPLREFIASHDPSKIVRVRGDLSPSQLLESVLLRFSIMSKHPGMDTSVLFPSTNSENEESDDECQCGDNDMYGVGRGRGIWQHEVPRVMIIGNSCSGKTTLAKRLCSEWGCCLVNATDLVMQTLSSRTAFGDQISNLLRSGRDLPDDIVLQMINDKLVSSECMEAGYVLDDFPTSSEKNLAVCKQLEMISTLPCRPELIIQVDISEEALYQRWEMMRIDLADGMLYNAESLPDVRGSAQSHPKFPSTTAELYHRLLIRHEEIKENIRSQNAYYQNYVLPQINNFLRQYNKDCVIHVDGTDPPAKVYRCKQPPNRFQEIIKQLNPSRKIMLKLSHVIASSLDSS</sequence>
<evidence type="ECO:0000256" key="1">
    <source>
        <dbReference type="ARBA" id="ARBA00022679"/>
    </source>
</evidence>
<dbReference type="SUPFAM" id="SSF52540">
    <property type="entry name" value="P-loop containing nucleoside triphosphate hydrolases"/>
    <property type="match status" value="4"/>
</dbReference>
<evidence type="ECO:0000256" key="2">
    <source>
        <dbReference type="ARBA" id="ARBA00022741"/>
    </source>
</evidence>
<keyword evidence="1" id="KW-0808">Transferase</keyword>
<dbReference type="Proteomes" id="UP000728185">
    <property type="component" value="Unassembled WGS sequence"/>
</dbReference>
<proteinExistence type="predicted"/>
<dbReference type="CDD" id="cd01428">
    <property type="entry name" value="ADK"/>
    <property type="match status" value="1"/>
</dbReference>
<keyword evidence="5" id="KW-1185">Reference proteome</keyword>
<dbReference type="EMBL" id="LUCM01000231">
    <property type="protein sequence ID" value="KAA0200874.1"/>
    <property type="molecule type" value="Genomic_DNA"/>
</dbReference>
<evidence type="ECO:0000256" key="3">
    <source>
        <dbReference type="ARBA" id="ARBA00022777"/>
    </source>
</evidence>
<dbReference type="GO" id="GO:0005524">
    <property type="term" value="F:ATP binding"/>
    <property type="evidence" value="ECO:0007669"/>
    <property type="project" value="InterPro"/>
</dbReference>
<dbReference type="Pfam" id="PF00406">
    <property type="entry name" value="ADK"/>
    <property type="match status" value="4"/>
</dbReference>
<dbReference type="GO" id="GO:0006139">
    <property type="term" value="P:nucleobase-containing compound metabolic process"/>
    <property type="evidence" value="ECO:0007669"/>
    <property type="project" value="InterPro"/>
</dbReference>
<comment type="caution">
    <text evidence="4">The sequence shown here is derived from an EMBL/GenBank/DDBJ whole genome shotgun (WGS) entry which is preliminary data.</text>
</comment>
<evidence type="ECO:0008006" key="6">
    <source>
        <dbReference type="Google" id="ProtNLM"/>
    </source>
</evidence>
<evidence type="ECO:0000313" key="5">
    <source>
        <dbReference type="Proteomes" id="UP000728185"/>
    </source>
</evidence>
<evidence type="ECO:0000313" key="4">
    <source>
        <dbReference type="EMBL" id="KAA0200874.1"/>
    </source>
</evidence>
<dbReference type="InterPro" id="IPR027417">
    <property type="entry name" value="P-loop_NTPase"/>
</dbReference>
<name>A0A8E0VLW8_9TREM</name>